<feature type="compositionally biased region" description="Acidic residues" evidence="1">
    <location>
        <begin position="249"/>
        <end position="277"/>
    </location>
</feature>
<dbReference type="Pfam" id="PF09365">
    <property type="entry name" value="DUF2461"/>
    <property type="match status" value="1"/>
</dbReference>
<gene>
    <name evidence="2" type="ORF">QCA50_019158</name>
</gene>
<dbReference type="InterPro" id="IPR012808">
    <property type="entry name" value="CHP02453"/>
</dbReference>
<proteinExistence type="predicted"/>
<dbReference type="NCBIfam" id="TIGR02453">
    <property type="entry name" value="TIGR02453 family protein"/>
    <property type="match status" value="1"/>
</dbReference>
<dbReference type="EMBL" id="JASBNA010000081">
    <property type="protein sequence ID" value="KAK7677846.1"/>
    <property type="molecule type" value="Genomic_DNA"/>
</dbReference>
<organism evidence="2 3">
    <name type="scientific">Cerrena zonata</name>
    <dbReference type="NCBI Taxonomy" id="2478898"/>
    <lineage>
        <taxon>Eukaryota</taxon>
        <taxon>Fungi</taxon>
        <taxon>Dikarya</taxon>
        <taxon>Basidiomycota</taxon>
        <taxon>Agaricomycotina</taxon>
        <taxon>Agaricomycetes</taxon>
        <taxon>Polyporales</taxon>
        <taxon>Cerrenaceae</taxon>
        <taxon>Cerrena</taxon>
    </lineage>
</organism>
<comment type="caution">
    <text evidence="2">The sequence shown here is derived from an EMBL/GenBank/DDBJ whole genome shotgun (WGS) entry which is preliminary data.</text>
</comment>
<reference evidence="2 3" key="1">
    <citation type="submission" date="2022-09" db="EMBL/GenBank/DDBJ databases">
        <authorList>
            <person name="Palmer J.M."/>
        </authorList>
    </citation>
    <scope>NUCLEOTIDE SEQUENCE [LARGE SCALE GENOMIC DNA]</scope>
    <source>
        <strain evidence="2 3">DSM 7382</strain>
    </source>
</reference>
<sequence>MVRLQSCSTFPKTRSNSVFKVQTSRYTARSLSQITFLNTVNLLEPVFRLAEKEWKDFIEEFTTLLSEVDPQVPPLPAKDVSHRIYRDVRFSNDKTPYKTGFSASFSRSGRKGIFAGFKPGGQSLLAAGSWQPGKNEIAMIRNNIVRSSRRLRNVISAPAFVELFGEAKRHPKNERQNIFGMDDELKVSPKGFDKNHKDIDLLKCRSFAVVHYFKDEEVLQEDFKEEVARIASIVRPFVHCLNDLMTISNEDEDDGDAEDEDEGGDEDEDEDGEDDEP</sequence>
<dbReference type="PANTHER" id="PTHR36452:SF1">
    <property type="entry name" value="DUF2461 DOMAIN-CONTAINING PROTEIN"/>
    <property type="match status" value="1"/>
</dbReference>
<dbReference type="PANTHER" id="PTHR36452">
    <property type="entry name" value="CHROMOSOME 12, WHOLE GENOME SHOTGUN SEQUENCE"/>
    <property type="match status" value="1"/>
</dbReference>
<protein>
    <submittedName>
        <fullName evidence="2">Uncharacterized protein</fullName>
    </submittedName>
</protein>
<feature type="region of interest" description="Disordered" evidence="1">
    <location>
        <begin position="247"/>
        <end position="277"/>
    </location>
</feature>
<evidence type="ECO:0000313" key="2">
    <source>
        <dbReference type="EMBL" id="KAK7677846.1"/>
    </source>
</evidence>
<name>A0AAW0FBG2_9APHY</name>
<dbReference type="Proteomes" id="UP001385951">
    <property type="component" value="Unassembled WGS sequence"/>
</dbReference>
<evidence type="ECO:0000313" key="3">
    <source>
        <dbReference type="Proteomes" id="UP001385951"/>
    </source>
</evidence>
<evidence type="ECO:0000256" key="1">
    <source>
        <dbReference type="SAM" id="MobiDB-lite"/>
    </source>
</evidence>
<keyword evidence="3" id="KW-1185">Reference proteome</keyword>
<accession>A0AAW0FBG2</accession>
<dbReference type="AlphaFoldDB" id="A0AAW0FBG2"/>